<name>E8U7N7_DEIML</name>
<evidence type="ECO:0000313" key="2">
    <source>
        <dbReference type="EMBL" id="ADV67076.1"/>
    </source>
</evidence>
<dbReference type="Pfam" id="PF20274">
    <property type="entry name" value="cREC_REC"/>
    <property type="match status" value="1"/>
</dbReference>
<evidence type="ECO:0000313" key="3">
    <source>
        <dbReference type="Proteomes" id="UP000008635"/>
    </source>
</evidence>
<gene>
    <name evidence="2" type="ordered locus">Deima_1427</name>
</gene>
<dbReference type="HOGENOM" id="CLU_166675_0_0_0"/>
<dbReference type="InterPro" id="IPR046909">
    <property type="entry name" value="cREC_REC"/>
</dbReference>
<dbReference type="KEGG" id="dmr:Deima_1427"/>
<evidence type="ECO:0000259" key="1">
    <source>
        <dbReference type="Pfam" id="PF20274"/>
    </source>
</evidence>
<reference evidence="2 3" key="1">
    <citation type="journal article" date="2011" name="Stand. Genomic Sci.">
        <title>Complete genome sequence of Deinococcus maricopensis type strain (LB-34).</title>
        <authorList>
            <person name="Pukall R."/>
            <person name="Zeytun A."/>
            <person name="Lucas S."/>
            <person name="Lapidus A."/>
            <person name="Hammon N."/>
            <person name="Deshpande S."/>
            <person name="Nolan M."/>
            <person name="Cheng J.F."/>
            <person name="Pitluck S."/>
            <person name="Liolios K."/>
            <person name="Pagani I."/>
            <person name="Mikhailova N."/>
            <person name="Ivanova N."/>
            <person name="Mavromatis K."/>
            <person name="Pati A."/>
            <person name="Tapia R."/>
            <person name="Han C."/>
            <person name="Goodwin L."/>
            <person name="Chen A."/>
            <person name="Palaniappan K."/>
            <person name="Land M."/>
            <person name="Hauser L."/>
            <person name="Chang Y.J."/>
            <person name="Jeffries C.D."/>
            <person name="Brambilla E.M."/>
            <person name="Rohde M."/>
            <person name="Goker M."/>
            <person name="Detter J.C."/>
            <person name="Woyke T."/>
            <person name="Bristow J."/>
            <person name="Eisen J.A."/>
            <person name="Markowitz V."/>
            <person name="Hugenholtz P."/>
            <person name="Kyrpides N.C."/>
            <person name="Klenk H.P."/>
        </authorList>
    </citation>
    <scope>NUCLEOTIDE SEQUENCE [LARGE SCALE GENOMIC DNA]</scope>
    <source>
        <strain evidence="3">DSM 21211 / LMG 22137 / NRRL B-23946 / LB-34</strain>
    </source>
</reference>
<dbReference type="RefSeq" id="WP_013556581.1">
    <property type="nucleotide sequence ID" value="NC_014958.1"/>
</dbReference>
<feature type="domain" description="Cyclic-phosphate processing Receiver" evidence="1">
    <location>
        <begin position="5"/>
        <end position="110"/>
    </location>
</feature>
<keyword evidence="3" id="KW-1185">Reference proteome</keyword>
<dbReference type="eggNOG" id="ENOG5032YS6">
    <property type="taxonomic scope" value="Bacteria"/>
</dbReference>
<dbReference type="EMBL" id="CP002454">
    <property type="protein sequence ID" value="ADV67076.1"/>
    <property type="molecule type" value="Genomic_DNA"/>
</dbReference>
<dbReference type="AlphaFoldDB" id="E8U7N7"/>
<accession>E8U7N7</accession>
<protein>
    <recommendedName>
        <fullName evidence="1">Cyclic-phosphate processing Receiver domain-containing protein</fullName>
    </recommendedName>
</protein>
<reference evidence="3" key="2">
    <citation type="submission" date="2011-01" db="EMBL/GenBank/DDBJ databases">
        <title>The complete genome of Deinococcus maricopensis DSM 21211.</title>
        <authorList>
            <consortium name="US DOE Joint Genome Institute (JGI-PGF)"/>
            <person name="Lucas S."/>
            <person name="Copeland A."/>
            <person name="Lapidus A."/>
            <person name="Goodwin L."/>
            <person name="Pitluck S."/>
            <person name="Kyrpides N."/>
            <person name="Mavromatis K."/>
            <person name="Pagani I."/>
            <person name="Ivanova N."/>
            <person name="Ovchinnikova G."/>
            <person name="Zeytun A."/>
            <person name="Detter J.C."/>
            <person name="Han C."/>
            <person name="Land M."/>
            <person name="Hauser L."/>
            <person name="Markowitz V."/>
            <person name="Cheng J.-F."/>
            <person name="Hugenholtz P."/>
            <person name="Woyke T."/>
            <person name="Wu D."/>
            <person name="Pukall R."/>
            <person name="Gehrich-Schroeter G."/>
            <person name="Brambilla E."/>
            <person name="Klenk H.-P."/>
            <person name="Eisen J.A."/>
        </authorList>
    </citation>
    <scope>NUCLEOTIDE SEQUENCE [LARGE SCALE GENOMIC DNA]</scope>
    <source>
        <strain evidence="3">DSM 21211 / LMG 22137 / NRRL B-23946 / LB-34</strain>
    </source>
</reference>
<sequence length="119" mass="13147">MSGWKLFVDDERDPAFLVHLRAAGERVDADGPWVVARTQSAAEALIRARGLPDVISFDHDYGPPECGDGHGLARWLVEQDLDGAVDLLQLRYQVHSRNPVGAANIRGVLDGYVAFKRRP</sequence>
<proteinExistence type="predicted"/>
<organism evidence="2 3">
    <name type="scientific">Deinococcus maricopensis (strain DSM 21211 / LMG 22137 / NRRL B-23946 / LB-34)</name>
    <dbReference type="NCBI Taxonomy" id="709986"/>
    <lineage>
        <taxon>Bacteria</taxon>
        <taxon>Thermotogati</taxon>
        <taxon>Deinococcota</taxon>
        <taxon>Deinococci</taxon>
        <taxon>Deinococcales</taxon>
        <taxon>Deinococcaceae</taxon>
        <taxon>Deinococcus</taxon>
    </lineage>
</organism>
<dbReference type="Proteomes" id="UP000008635">
    <property type="component" value="Chromosome"/>
</dbReference>